<dbReference type="Pfam" id="PF00849">
    <property type="entry name" value="PseudoU_synth_2"/>
    <property type="match status" value="1"/>
</dbReference>
<dbReference type="InterPro" id="IPR050343">
    <property type="entry name" value="RsuA_PseudoU_synthase"/>
</dbReference>
<dbReference type="InterPro" id="IPR006145">
    <property type="entry name" value="PsdUridine_synth_RsuA/RluA"/>
</dbReference>
<evidence type="ECO:0000256" key="2">
    <source>
        <dbReference type="ARBA" id="ARBA00023235"/>
    </source>
</evidence>
<dbReference type="EMBL" id="CP033021">
    <property type="protein sequence ID" value="AYN65281.1"/>
    <property type="molecule type" value="Genomic_DNA"/>
</dbReference>
<dbReference type="GO" id="GO:0000455">
    <property type="term" value="P:enzyme-directed rRNA pseudouridine synthesis"/>
    <property type="evidence" value="ECO:0007669"/>
    <property type="project" value="UniProtKB-ARBA"/>
</dbReference>
<evidence type="ECO:0000259" key="5">
    <source>
        <dbReference type="SMART" id="SM00363"/>
    </source>
</evidence>
<dbReference type="InterPro" id="IPR018496">
    <property type="entry name" value="PsdUridine_synth_RsuA/RluB_CS"/>
</dbReference>
<evidence type="ECO:0000313" key="7">
    <source>
        <dbReference type="Proteomes" id="UP000029712"/>
    </source>
</evidence>
<dbReference type="SMART" id="SM00363">
    <property type="entry name" value="S4"/>
    <property type="match status" value="1"/>
</dbReference>
<dbReference type="InterPro" id="IPR042092">
    <property type="entry name" value="PsdUridine_s_RsuA/RluB/E/F_cat"/>
</dbReference>
<keyword evidence="2 4" id="KW-0413">Isomerase</keyword>
<evidence type="ECO:0000256" key="3">
    <source>
        <dbReference type="PROSITE-ProRule" id="PRU00182"/>
    </source>
</evidence>
<dbReference type="GO" id="GO:0003723">
    <property type="term" value="F:RNA binding"/>
    <property type="evidence" value="ECO:0007669"/>
    <property type="project" value="UniProtKB-KW"/>
</dbReference>
<dbReference type="PROSITE" id="PS50889">
    <property type="entry name" value="S4"/>
    <property type="match status" value="1"/>
</dbReference>
<dbReference type="FunFam" id="3.10.290.10:FF:000003">
    <property type="entry name" value="Pseudouridine synthase"/>
    <property type="match status" value="1"/>
</dbReference>
<dbReference type="Gene3D" id="3.10.290.10">
    <property type="entry name" value="RNA-binding S4 domain"/>
    <property type="match status" value="1"/>
</dbReference>
<dbReference type="CDD" id="cd00165">
    <property type="entry name" value="S4"/>
    <property type="match status" value="1"/>
</dbReference>
<dbReference type="Gene3D" id="3.30.70.1560">
    <property type="entry name" value="Alpha-L RNA-binding motif"/>
    <property type="match status" value="1"/>
</dbReference>
<dbReference type="GO" id="GO:0120159">
    <property type="term" value="F:rRNA pseudouridine synthase activity"/>
    <property type="evidence" value="ECO:0007669"/>
    <property type="project" value="UniProtKB-ARBA"/>
</dbReference>
<dbReference type="InterPro" id="IPR020094">
    <property type="entry name" value="TruA/RsuA/RluB/E/F_N"/>
</dbReference>
<dbReference type="CDD" id="cd02870">
    <property type="entry name" value="PseudoU_synth_RsuA_like"/>
    <property type="match status" value="1"/>
</dbReference>
<protein>
    <recommendedName>
        <fullName evidence="4">Pseudouridine synthase</fullName>
        <ecNumber evidence="4">5.4.99.-</ecNumber>
    </recommendedName>
</protein>
<sequence>MEEKAKRIQKILSEQGICSRRKAEELILSGKILINNKLAKLGDCVTINDEIKINNRIIKLNNNVANNFKYIVLNKPMNTICTASDPQNRKTIYEYLKAKERLFSIGRLDFNTTGIILITNDGEFANLLSHPSSEIPRIYIATLEREMLDGELNLLNSNHVLLNGKISKQKVTKLSAFKYEVLLYEGRNHHVKNLFLLVNNYVKKLHRKSFGCIDDSNLKIGQYRDLTSSEINKLLAYIKK</sequence>
<dbReference type="SUPFAM" id="SSF55120">
    <property type="entry name" value="Pseudouridine synthase"/>
    <property type="match status" value="1"/>
</dbReference>
<dbReference type="RefSeq" id="WP_036432798.1">
    <property type="nucleotide sequence ID" value="NZ_CP033021.1"/>
</dbReference>
<keyword evidence="3" id="KW-0694">RNA-binding</keyword>
<comment type="similarity">
    <text evidence="1 4">Belongs to the pseudouridine synthase RsuA family.</text>
</comment>
<name>A0A454C994_METHO</name>
<dbReference type="PROSITE" id="PS01149">
    <property type="entry name" value="PSI_RSU"/>
    <property type="match status" value="1"/>
</dbReference>
<accession>A0A454C994</accession>
<dbReference type="Proteomes" id="UP000029712">
    <property type="component" value="Chromosome"/>
</dbReference>
<reference evidence="6 7" key="2">
    <citation type="submission" date="2018-10" db="EMBL/GenBank/DDBJ databases">
        <title>Detection and isolation of Mycoplasma hominis as a predominant microorganism from pelvic cavity of patient with salpingitis and tubo-ovarian abscess.</title>
        <authorList>
            <person name="Guschin A.E."/>
            <person name="Khayrullina G.A."/>
            <person name="Rakovskaya I.V."/>
            <person name="Shelenkov A.A."/>
            <person name="Shagin D.A."/>
        </authorList>
    </citation>
    <scope>NUCLEOTIDE SEQUENCE [LARGE SCALE GENOMIC DNA]</scope>
    <source>
        <strain evidence="7">TOA</strain>
    </source>
</reference>
<dbReference type="Pfam" id="PF01479">
    <property type="entry name" value="S4"/>
    <property type="match status" value="1"/>
</dbReference>
<dbReference type="InterPro" id="IPR020103">
    <property type="entry name" value="PsdUridine_synth_cat_dom_sf"/>
</dbReference>
<evidence type="ECO:0000313" key="6">
    <source>
        <dbReference type="EMBL" id="AYN65281.1"/>
    </source>
</evidence>
<dbReference type="InterPro" id="IPR000748">
    <property type="entry name" value="PsdUridine_synth_RsuA/RluB/E/F"/>
</dbReference>
<feature type="domain" description="RNA-binding S4" evidence="5">
    <location>
        <begin position="6"/>
        <end position="63"/>
    </location>
</feature>
<organism evidence="6 7">
    <name type="scientific">Metamycoplasma hominis</name>
    <name type="common">Mycoplasma hominis</name>
    <dbReference type="NCBI Taxonomy" id="2098"/>
    <lineage>
        <taxon>Bacteria</taxon>
        <taxon>Bacillati</taxon>
        <taxon>Mycoplasmatota</taxon>
        <taxon>Mycoplasmoidales</taxon>
        <taxon>Metamycoplasmataceae</taxon>
        <taxon>Metamycoplasma</taxon>
    </lineage>
</organism>
<dbReference type="InterPro" id="IPR002942">
    <property type="entry name" value="S4_RNA-bd"/>
</dbReference>
<dbReference type="PANTHER" id="PTHR47683:SF2">
    <property type="entry name" value="RNA-BINDING S4 DOMAIN-CONTAINING PROTEIN"/>
    <property type="match status" value="1"/>
</dbReference>
<proteinExistence type="inferred from homology"/>
<dbReference type="PANTHER" id="PTHR47683">
    <property type="entry name" value="PSEUDOURIDINE SYNTHASE FAMILY PROTEIN-RELATED"/>
    <property type="match status" value="1"/>
</dbReference>
<dbReference type="SUPFAM" id="SSF55174">
    <property type="entry name" value="Alpha-L RNA-binding motif"/>
    <property type="match status" value="1"/>
</dbReference>
<dbReference type="AlphaFoldDB" id="A0A454C994"/>
<dbReference type="OrthoDB" id="9807213at2"/>
<dbReference type="NCBIfam" id="TIGR00093">
    <property type="entry name" value="pseudouridine synthase"/>
    <property type="match status" value="1"/>
</dbReference>
<reference evidence="6 7" key="1">
    <citation type="submission" date="2014-08" db="EMBL/GenBank/DDBJ databases">
        <authorList>
            <person name="Kuleshov K."/>
            <person name="Dedkov V."/>
            <person name="Markelov M."/>
            <person name="Pimkina E."/>
        </authorList>
    </citation>
    <scope>NUCLEOTIDE SEQUENCE [LARGE SCALE GENOMIC DNA]</scope>
    <source>
        <strain evidence="7">TOA</strain>
    </source>
</reference>
<gene>
    <name evidence="6" type="ORF">KN71_000990</name>
</gene>
<dbReference type="InterPro" id="IPR036986">
    <property type="entry name" value="S4_RNA-bd_sf"/>
</dbReference>
<dbReference type="Gene3D" id="3.30.70.580">
    <property type="entry name" value="Pseudouridine synthase I, catalytic domain, N-terminal subdomain"/>
    <property type="match status" value="1"/>
</dbReference>
<evidence type="ECO:0000256" key="4">
    <source>
        <dbReference type="RuleBase" id="RU003887"/>
    </source>
</evidence>
<dbReference type="EC" id="5.4.99.-" evidence="4"/>
<evidence type="ECO:0000256" key="1">
    <source>
        <dbReference type="ARBA" id="ARBA00008348"/>
    </source>
</evidence>